<reference evidence="7 8" key="1">
    <citation type="submission" date="2017-11" db="EMBL/GenBank/DDBJ databases">
        <title>Animal gut microbial communities from fecal samples from Wisconsin, USA.</title>
        <authorList>
            <person name="Neumann A."/>
        </authorList>
    </citation>
    <scope>NUCLEOTIDE SEQUENCE [LARGE SCALE GENOMIC DNA]</scope>
    <source>
        <strain evidence="7 8">UWS3</strain>
    </source>
</reference>
<dbReference type="OrthoDB" id="9810149at2"/>
<evidence type="ECO:0000256" key="5">
    <source>
        <dbReference type="SAM" id="Phobius"/>
    </source>
</evidence>
<protein>
    <recommendedName>
        <fullName evidence="6">O-antigen ligase-related domain-containing protein</fullName>
    </recommendedName>
</protein>
<organism evidence="7 8">
    <name type="scientific">Hallerella succinigenes</name>
    <dbReference type="NCBI Taxonomy" id="1896222"/>
    <lineage>
        <taxon>Bacteria</taxon>
        <taxon>Pseudomonadati</taxon>
        <taxon>Fibrobacterota</taxon>
        <taxon>Fibrobacteria</taxon>
        <taxon>Fibrobacterales</taxon>
        <taxon>Fibrobacteraceae</taxon>
        <taxon>Hallerella</taxon>
    </lineage>
</organism>
<accession>A0A2M9A7I6</accession>
<evidence type="ECO:0000259" key="6">
    <source>
        <dbReference type="Pfam" id="PF04932"/>
    </source>
</evidence>
<feature type="transmembrane region" description="Helical" evidence="5">
    <location>
        <begin position="274"/>
        <end position="292"/>
    </location>
</feature>
<sequence length="460" mass="52378">MILLSLLAYILFFVLVFFILKGSREQQLIALIFVNIFFYINVTLIVKPELTPFQLLPYLFFAKELLFNFHEFKKNIQEFPIKFGVLIIFAAYFVTTYTNGGGGHDYYEVFRYCFDKYLPMFAVFICAKEVEEQRIVRILFTFFLIYFGFGLVEYLLNHNYIREAIATAFPSTKAKDMFGPAGITNGFGTSSWRTRISITTKHPTVLGALLSTMFLFSLSYFKDAKEKFNIHREKVVLAALLITILLSGSRTSMGCVFLGCVIYFTNSLSFRKKLLAIITYAVLAVSLSSYAISSFSSKEGGSSLDLRQQQLLFTLVEFASKPLFGHGLYYTNHSILANAGESGNMYYSKEETQGLESIIFYTLLDIGLFGAFALIVFYGEIFFTFFSRRKEHPRLAMQGLLETSLLVVFLILSGEIGRNTEMCILFIGMSLGFLHKELEEAKATEADPALLERSEDFENE</sequence>
<evidence type="ECO:0000313" key="7">
    <source>
        <dbReference type="EMBL" id="PJJ41618.1"/>
    </source>
</evidence>
<feature type="transmembrane region" description="Helical" evidence="5">
    <location>
        <begin position="236"/>
        <end position="262"/>
    </location>
</feature>
<evidence type="ECO:0000256" key="3">
    <source>
        <dbReference type="ARBA" id="ARBA00022989"/>
    </source>
</evidence>
<feature type="transmembrane region" description="Helical" evidence="5">
    <location>
        <begin position="6"/>
        <end position="21"/>
    </location>
</feature>
<feature type="transmembrane region" description="Helical" evidence="5">
    <location>
        <begin position="81"/>
        <end position="98"/>
    </location>
</feature>
<dbReference type="PANTHER" id="PTHR37422">
    <property type="entry name" value="TEICHURONIC ACID BIOSYNTHESIS PROTEIN TUAE"/>
    <property type="match status" value="1"/>
</dbReference>
<dbReference type="EMBL" id="PGEX01000001">
    <property type="protein sequence ID" value="PJJ41618.1"/>
    <property type="molecule type" value="Genomic_DNA"/>
</dbReference>
<keyword evidence="4 5" id="KW-0472">Membrane</keyword>
<keyword evidence="8" id="KW-1185">Reference proteome</keyword>
<dbReference type="RefSeq" id="WP_100425569.1">
    <property type="nucleotide sequence ID" value="NZ_PGEX01000001.1"/>
</dbReference>
<comment type="subcellular location">
    <subcellularLocation>
        <location evidence="1">Membrane</location>
        <topology evidence="1">Multi-pass membrane protein</topology>
    </subcellularLocation>
</comment>
<evidence type="ECO:0000256" key="2">
    <source>
        <dbReference type="ARBA" id="ARBA00022692"/>
    </source>
</evidence>
<comment type="caution">
    <text evidence="7">The sequence shown here is derived from an EMBL/GenBank/DDBJ whole genome shotgun (WGS) entry which is preliminary data.</text>
</comment>
<gene>
    <name evidence="7" type="ORF">BGX16_1603</name>
</gene>
<evidence type="ECO:0000256" key="1">
    <source>
        <dbReference type="ARBA" id="ARBA00004141"/>
    </source>
</evidence>
<dbReference type="AlphaFoldDB" id="A0A2M9A7I6"/>
<dbReference type="Proteomes" id="UP000231134">
    <property type="component" value="Unassembled WGS sequence"/>
</dbReference>
<feature type="transmembrane region" description="Helical" evidence="5">
    <location>
        <begin position="28"/>
        <end position="46"/>
    </location>
</feature>
<proteinExistence type="predicted"/>
<dbReference type="PANTHER" id="PTHR37422:SF13">
    <property type="entry name" value="LIPOPOLYSACCHARIDE BIOSYNTHESIS PROTEIN PA4999-RELATED"/>
    <property type="match status" value="1"/>
</dbReference>
<dbReference type="InterPro" id="IPR007016">
    <property type="entry name" value="O-antigen_ligase-rel_domated"/>
</dbReference>
<dbReference type="Pfam" id="PF04932">
    <property type="entry name" value="Wzy_C"/>
    <property type="match status" value="1"/>
</dbReference>
<feature type="transmembrane region" description="Helical" evidence="5">
    <location>
        <begin position="138"/>
        <end position="156"/>
    </location>
</feature>
<keyword evidence="2 5" id="KW-0812">Transmembrane</keyword>
<feature type="domain" description="O-antigen ligase-related" evidence="6">
    <location>
        <begin position="236"/>
        <end position="375"/>
    </location>
</feature>
<evidence type="ECO:0000256" key="4">
    <source>
        <dbReference type="ARBA" id="ARBA00023136"/>
    </source>
</evidence>
<evidence type="ECO:0000313" key="8">
    <source>
        <dbReference type="Proteomes" id="UP000231134"/>
    </source>
</evidence>
<dbReference type="GO" id="GO:0016020">
    <property type="term" value="C:membrane"/>
    <property type="evidence" value="ECO:0007669"/>
    <property type="project" value="UniProtKB-SubCell"/>
</dbReference>
<name>A0A2M9A7I6_9BACT</name>
<feature type="transmembrane region" description="Helical" evidence="5">
    <location>
        <begin position="203"/>
        <end position="221"/>
    </location>
</feature>
<feature type="transmembrane region" description="Helical" evidence="5">
    <location>
        <begin position="358"/>
        <end position="383"/>
    </location>
</feature>
<keyword evidence="3 5" id="KW-1133">Transmembrane helix</keyword>
<dbReference type="InterPro" id="IPR051533">
    <property type="entry name" value="WaaL-like"/>
</dbReference>